<accession>A0ABU3SCA1</accession>
<keyword evidence="2" id="KW-1185">Reference proteome</keyword>
<proteinExistence type="predicted"/>
<reference evidence="1 2" key="1">
    <citation type="submission" date="2023-09" db="EMBL/GenBank/DDBJ databases">
        <title>Whole genome shotgun sequencing (WGS) of Bosea sp. ZW T0_25, isolated from stored onions (Allium cepa).</title>
        <authorList>
            <person name="Stoll D.A."/>
            <person name="Huch M."/>
        </authorList>
    </citation>
    <scope>NUCLEOTIDE SEQUENCE [LARGE SCALE GENOMIC DNA]</scope>
    <source>
        <strain evidence="1 2">ZW T0_25</strain>
    </source>
</reference>
<dbReference type="Proteomes" id="UP001254257">
    <property type="component" value="Unassembled WGS sequence"/>
</dbReference>
<evidence type="ECO:0000313" key="1">
    <source>
        <dbReference type="EMBL" id="MDU0342400.1"/>
    </source>
</evidence>
<comment type="caution">
    <text evidence="1">The sequence shown here is derived from an EMBL/GenBank/DDBJ whole genome shotgun (WGS) entry which is preliminary data.</text>
</comment>
<sequence>MGEQLAARISPASEVFMLQCRIAESQASLTATLERAESMTKAQARRLFATAHASWAPVSSATHLRTRRVIAEGSPAQIVSEDIVERDFDQPC</sequence>
<evidence type="ECO:0000313" key="2">
    <source>
        <dbReference type="Proteomes" id="UP001254257"/>
    </source>
</evidence>
<protein>
    <submittedName>
        <fullName evidence="1">Uncharacterized protein</fullName>
    </submittedName>
</protein>
<name>A0ABU3SCA1_9HYPH</name>
<organism evidence="1 2">
    <name type="scientific">Bosea rubneri</name>
    <dbReference type="NCBI Taxonomy" id="3075434"/>
    <lineage>
        <taxon>Bacteria</taxon>
        <taxon>Pseudomonadati</taxon>
        <taxon>Pseudomonadota</taxon>
        <taxon>Alphaproteobacteria</taxon>
        <taxon>Hyphomicrobiales</taxon>
        <taxon>Boseaceae</taxon>
        <taxon>Bosea</taxon>
    </lineage>
</organism>
<dbReference type="EMBL" id="JAWDID010000039">
    <property type="protein sequence ID" value="MDU0342400.1"/>
    <property type="molecule type" value="Genomic_DNA"/>
</dbReference>
<dbReference type="RefSeq" id="WP_316020177.1">
    <property type="nucleotide sequence ID" value="NZ_JAWDID010000039.1"/>
</dbReference>
<gene>
    <name evidence="1" type="ORF">RKE40_21085</name>
</gene>